<dbReference type="PANTHER" id="PTHR40640">
    <property type="entry name" value="ANCHORED GLYCOPROTEIN, PUTATIVE (AFU_ORTHOLOGUE AFUA_8G04860)-RELATED"/>
    <property type="match status" value="1"/>
</dbReference>
<accession>A0A9P1H3S0</accession>
<sequence>MRSLAVIPTLFAVSAIAQTSIVSVYLPLGEPDATFSASVVSVRDAHTTYAIKCKGCEDDEITYTAIDHPSTVEFAYSGSVNALTGSCIFLEKNTASCTAEMTYSGTTTQTDVPSVTIFPSEYSPVTVTAGASKLDADPSPTDDVTLPHR</sequence>
<dbReference type="AlphaFoldDB" id="A0A9P1H3S0"/>
<dbReference type="Proteomes" id="UP000838763">
    <property type="component" value="Unassembled WGS sequence"/>
</dbReference>
<keyword evidence="4" id="KW-1185">Reference proteome</keyword>
<feature type="chain" id="PRO_5040247145" evidence="2">
    <location>
        <begin position="20"/>
        <end position="149"/>
    </location>
</feature>
<organism evidence="3 4">
    <name type="scientific">Parascedosporium putredinis</name>
    <dbReference type="NCBI Taxonomy" id="1442378"/>
    <lineage>
        <taxon>Eukaryota</taxon>
        <taxon>Fungi</taxon>
        <taxon>Dikarya</taxon>
        <taxon>Ascomycota</taxon>
        <taxon>Pezizomycotina</taxon>
        <taxon>Sordariomycetes</taxon>
        <taxon>Hypocreomycetidae</taxon>
        <taxon>Microascales</taxon>
        <taxon>Microascaceae</taxon>
        <taxon>Parascedosporium</taxon>
    </lineage>
</organism>
<evidence type="ECO:0000256" key="2">
    <source>
        <dbReference type="SAM" id="SignalP"/>
    </source>
</evidence>
<evidence type="ECO:0000313" key="3">
    <source>
        <dbReference type="EMBL" id="CAI4214825.1"/>
    </source>
</evidence>
<dbReference type="PANTHER" id="PTHR40640:SF1">
    <property type="entry name" value="ANCHORED GLYCOPROTEIN, PUTATIVE (AFU_ORTHOLOGUE AFUA_8G04860)-RELATED"/>
    <property type="match status" value="1"/>
</dbReference>
<protein>
    <submittedName>
        <fullName evidence="3">Uncharacterized protein</fullName>
    </submittedName>
</protein>
<proteinExistence type="predicted"/>
<gene>
    <name evidence="3" type="ORF">PPNO1_LOCUS4553</name>
</gene>
<dbReference type="EMBL" id="CALLCH030000012">
    <property type="protein sequence ID" value="CAI4214825.1"/>
    <property type="molecule type" value="Genomic_DNA"/>
</dbReference>
<comment type="caution">
    <text evidence="3">The sequence shown here is derived from an EMBL/GenBank/DDBJ whole genome shotgun (WGS) entry which is preliminary data.</text>
</comment>
<name>A0A9P1H3S0_9PEZI</name>
<reference evidence="3" key="1">
    <citation type="submission" date="2022-11" db="EMBL/GenBank/DDBJ databases">
        <authorList>
            <person name="Scott C."/>
            <person name="Bruce N."/>
        </authorList>
    </citation>
    <scope>NUCLEOTIDE SEQUENCE</scope>
</reference>
<feature type="region of interest" description="Disordered" evidence="1">
    <location>
        <begin position="129"/>
        <end position="149"/>
    </location>
</feature>
<feature type="signal peptide" evidence="2">
    <location>
        <begin position="1"/>
        <end position="19"/>
    </location>
</feature>
<evidence type="ECO:0000256" key="1">
    <source>
        <dbReference type="SAM" id="MobiDB-lite"/>
    </source>
</evidence>
<keyword evidence="2" id="KW-0732">Signal</keyword>
<evidence type="ECO:0000313" key="4">
    <source>
        <dbReference type="Proteomes" id="UP000838763"/>
    </source>
</evidence>